<keyword evidence="3" id="KW-1185">Reference proteome</keyword>
<evidence type="ECO:0000313" key="3">
    <source>
        <dbReference type="Proteomes" id="UP001500635"/>
    </source>
</evidence>
<dbReference type="EMBL" id="BAABFR010000040">
    <property type="protein sequence ID" value="GAA4394998.1"/>
    <property type="molecule type" value="Genomic_DNA"/>
</dbReference>
<organism evidence="2 3">
    <name type="scientific">Tsukamurella soli</name>
    <dbReference type="NCBI Taxonomy" id="644556"/>
    <lineage>
        <taxon>Bacteria</taxon>
        <taxon>Bacillati</taxon>
        <taxon>Actinomycetota</taxon>
        <taxon>Actinomycetes</taxon>
        <taxon>Mycobacteriales</taxon>
        <taxon>Tsukamurellaceae</taxon>
        <taxon>Tsukamurella</taxon>
    </lineage>
</organism>
<feature type="region of interest" description="Disordered" evidence="1">
    <location>
        <begin position="1"/>
        <end position="26"/>
    </location>
</feature>
<dbReference type="Proteomes" id="UP001500635">
    <property type="component" value="Unassembled WGS sequence"/>
</dbReference>
<name>A0ABP8JRN9_9ACTN</name>
<dbReference type="SUPFAM" id="SSF54637">
    <property type="entry name" value="Thioesterase/thiol ester dehydrase-isomerase"/>
    <property type="match status" value="1"/>
</dbReference>
<reference evidence="3" key="1">
    <citation type="journal article" date="2019" name="Int. J. Syst. Evol. Microbiol.">
        <title>The Global Catalogue of Microorganisms (GCM) 10K type strain sequencing project: providing services to taxonomists for standard genome sequencing and annotation.</title>
        <authorList>
            <consortium name="The Broad Institute Genomics Platform"/>
            <consortium name="The Broad Institute Genome Sequencing Center for Infectious Disease"/>
            <person name="Wu L."/>
            <person name="Ma J."/>
        </authorList>
    </citation>
    <scope>NUCLEOTIDE SEQUENCE [LARGE SCALE GENOMIC DNA]</scope>
    <source>
        <strain evidence="3">JCM 17688</strain>
    </source>
</reference>
<sequence>MALPRWNPSGLLGTDGHPPRGGFLPPTELPRRMFAGGAVEFLRPLTVGTAIRREAEVTAIADKTGRSGRLVVVDVQYRLFDTGGDLAVRETQNLVYREAAPATDTPAPVPETIDAPGLPLRRISDTEWLLRTDPSLLPGFSALTANAHRTHHDWPGTSPWGIRLRYAGPIRLRPRVVMNDGPVRCNSASNSAHHVEYGA</sequence>
<comment type="caution">
    <text evidence="2">The sequence shown here is derived from an EMBL/GenBank/DDBJ whole genome shotgun (WGS) entry which is preliminary data.</text>
</comment>
<evidence type="ECO:0008006" key="4">
    <source>
        <dbReference type="Google" id="ProtNLM"/>
    </source>
</evidence>
<gene>
    <name evidence="2" type="ORF">GCM10023147_27680</name>
</gene>
<dbReference type="InterPro" id="IPR052741">
    <property type="entry name" value="Mitochondrial_HTD2"/>
</dbReference>
<evidence type="ECO:0000313" key="2">
    <source>
        <dbReference type="EMBL" id="GAA4394998.1"/>
    </source>
</evidence>
<dbReference type="PANTHER" id="PTHR28152">
    <property type="entry name" value="HYDROXYACYL-THIOESTER DEHYDRATASE TYPE 2, MITOCHONDRIAL"/>
    <property type="match status" value="1"/>
</dbReference>
<dbReference type="PANTHER" id="PTHR28152:SF1">
    <property type="entry name" value="HYDROXYACYL-THIOESTER DEHYDRATASE TYPE 2, MITOCHONDRIAL"/>
    <property type="match status" value="1"/>
</dbReference>
<dbReference type="InterPro" id="IPR029069">
    <property type="entry name" value="HotDog_dom_sf"/>
</dbReference>
<accession>A0ABP8JRN9</accession>
<dbReference type="Gene3D" id="3.10.129.10">
    <property type="entry name" value="Hotdog Thioesterase"/>
    <property type="match status" value="1"/>
</dbReference>
<protein>
    <recommendedName>
        <fullName evidence="4">N-terminal of MaoC-like dehydratase domain-containing protein</fullName>
    </recommendedName>
</protein>
<proteinExistence type="predicted"/>
<dbReference type="RefSeq" id="WP_344996739.1">
    <property type="nucleotide sequence ID" value="NZ_BAABFR010000040.1"/>
</dbReference>
<evidence type="ECO:0000256" key="1">
    <source>
        <dbReference type="SAM" id="MobiDB-lite"/>
    </source>
</evidence>